<dbReference type="Gene3D" id="3.40.50.2020">
    <property type="match status" value="1"/>
</dbReference>
<dbReference type="EMBL" id="VSSQ01000008">
    <property type="protein sequence ID" value="MPL59070.1"/>
    <property type="molecule type" value="Genomic_DNA"/>
</dbReference>
<evidence type="ECO:0000313" key="1">
    <source>
        <dbReference type="EMBL" id="MPL59070.1"/>
    </source>
</evidence>
<dbReference type="SUPFAM" id="SSF53271">
    <property type="entry name" value="PRTase-like"/>
    <property type="match status" value="1"/>
</dbReference>
<dbReference type="InterPro" id="IPR029057">
    <property type="entry name" value="PRTase-like"/>
</dbReference>
<sequence>MLSKILEAADWSSPPEDMEFQCSYQDLMESIAKDSASLREAWAIQGAYSSSDIKKAIRLYIRTPGIVNVMLNYKICVEHGLPLHPSVYYELKEARKYKIDHGLPAVENANRLYKESILLARKALDMGGEFPARGVEFLRKLPRELKNFIYTGIRDTYTWRGSEPTLLLRLAEMLRREYGPELILAAAHGAIMPALLLAEFLDTPLYFIRFSMFKRHDEEPIISFSDKAWLSDFSSKRVILYDEDVAGGRTLELFSRRISPLFGQTKTACSIRHAGSSIRPDYTGLTWWG</sequence>
<organism evidence="1">
    <name type="scientific">bioreactor metagenome</name>
    <dbReference type="NCBI Taxonomy" id="1076179"/>
    <lineage>
        <taxon>unclassified sequences</taxon>
        <taxon>metagenomes</taxon>
        <taxon>ecological metagenomes</taxon>
    </lineage>
</organism>
<name>A0A644SWJ1_9ZZZZ</name>
<reference evidence="1" key="1">
    <citation type="submission" date="2019-08" db="EMBL/GenBank/DDBJ databases">
        <authorList>
            <person name="Kucharzyk K."/>
            <person name="Murdoch R.W."/>
            <person name="Higgins S."/>
            <person name="Loffler F."/>
        </authorList>
    </citation>
    <scope>NUCLEOTIDE SEQUENCE</scope>
</reference>
<protein>
    <recommendedName>
        <fullName evidence="2">Phosphoribosyltransferase domain-containing protein</fullName>
    </recommendedName>
</protein>
<gene>
    <name evidence="1" type="ORF">SDC9_04618</name>
</gene>
<proteinExistence type="predicted"/>
<evidence type="ECO:0008006" key="2">
    <source>
        <dbReference type="Google" id="ProtNLM"/>
    </source>
</evidence>
<comment type="caution">
    <text evidence="1">The sequence shown here is derived from an EMBL/GenBank/DDBJ whole genome shotgun (WGS) entry which is preliminary data.</text>
</comment>
<dbReference type="AlphaFoldDB" id="A0A644SWJ1"/>
<accession>A0A644SWJ1</accession>